<name>A0A3P6ANV4_BRAOL</name>
<protein>
    <recommendedName>
        <fullName evidence="2">DC1 domain-containing protein</fullName>
    </recommendedName>
</protein>
<sequence length="135" mass="15772">MVMFTCHLCGLSDNRFPYACNLCDLSFHKDCTESTPEINYSCHPKHILKRLTHVSKYTNEKCCLCGNKLYNVFYHCYICNFSVDINCAKNPPLSLLFILRLMSIHSLLCRNEVLFVMLVKWMTTQILMYVFHAIS</sequence>
<dbReference type="InterPro" id="IPR053192">
    <property type="entry name" value="Vacuole_Formation_Reg"/>
</dbReference>
<dbReference type="Pfam" id="PF03107">
    <property type="entry name" value="C1_2"/>
    <property type="match status" value="1"/>
</dbReference>
<dbReference type="EMBL" id="LR031872">
    <property type="protein sequence ID" value="VDC89024.1"/>
    <property type="molecule type" value="Genomic_DNA"/>
</dbReference>
<dbReference type="SUPFAM" id="SSF57889">
    <property type="entry name" value="Cysteine-rich domain"/>
    <property type="match status" value="2"/>
</dbReference>
<accession>A0A3P6ANV4</accession>
<evidence type="ECO:0000256" key="1">
    <source>
        <dbReference type="ARBA" id="ARBA00022737"/>
    </source>
</evidence>
<dbReference type="PANTHER" id="PTHR32410">
    <property type="entry name" value="CYSTEINE/HISTIDINE-RICH C1 DOMAIN FAMILY PROTEIN"/>
    <property type="match status" value="1"/>
</dbReference>
<evidence type="ECO:0000259" key="2">
    <source>
        <dbReference type="Pfam" id="PF03107"/>
    </source>
</evidence>
<gene>
    <name evidence="3" type="ORF">BOLC3T14635H</name>
</gene>
<dbReference type="InterPro" id="IPR046349">
    <property type="entry name" value="C1-like_sf"/>
</dbReference>
<dbReference type="PANTHER" id="PTHR32410:SF167">
    <property type="entry name" value="CYSTEINE_HISTIDINE-RICH C1 DOMAIN FAMILY PROTEIN"/>
    <property type="match status" value="1"/>
</dbReference>
<evidence type="ECO:0000313" key="3">
    <source>
        <dbReference type="EMBL" id="VDC89024.1"/>
    </source>
</evidence>
<dbReference type="AlphaFoldDB" id="A0A3P6ANV4"/>
<organism evidence="3">
    <name type="scientific">Brassica oleracea</name>
    <name type="common">Wild cabbage</name>
    <dbReference type="NCBI Taxonomy" id="3712"/>
    <lineage>
        <taxon>Eukaryota</taxon>
        <taxon>Viridiplantae</taxon>
        <taxon>Streptophyta</taxon>
        <taxon>Embryophyta</taxon>
        <taxon>Tracheophyta</taxon>
        <taxon>Spermatophyta</taxon>
        <taxon>Magnoliopsida</taxon>
        <taxon>eudicotyledons</taxon>
        <taxon>Gunneridae</taxon>
        <taxon>Pentapetalae</taxon>
        <taxon>rosids</taxon>
        <taxon>malvids</taxon>
        <taxon>Brassicales</taxon>
        <taxon>Brassicaceae</taxon>
        <taxon>Brassiceae</taxon>
        <taxon>Brassica</taxon>
    </lineage>
</organism>
<proteinExistence type="predicted"/>
<reference evidence="3" key="1">
    <citation type="submission" date="2018-11" db="EMBL/GenBank/DDBJ databases">
        <authorList>
            <consortium name="Genoscope - CEA"/>
            <person name="William W."/>
        </authorList>
    </citation>
    <scope>NUCLEOTIDE SEQUENCE</scope>
</reference>
<feature type="domain" description="DC1" evidence="2">
    <location>
        <begin position="42"/>
        <end position="88"/>
    </location>
</feature>
<dbReference type="InterPro" id="IPR004146">
    <property type="entry name" value="DC1"/>
</dbReference>
<keyword evidence="1" id="KW-0677">Repeat</keyword>